<keyword evidence="2" id="KW-0813">Transport</keyword>
<organism evidence="8 9">
    <name type="scientific">Molorchus minor</name>
    <dbReference type="NCBI Taxonomy" id="1323400"/>
    <lineage>
        <taxon>Eukaryota</taxon>
        <taxon>Metazoa</taxon>
        <taxon>Ecdysozoa</taxon>
        <taxon>Arthropoda</taxon>
        <taxon>Hexapoda</taxon>
        <taxon>Insecta</taxon>
        <taxon>Pterygota</taxon>
        <taxon>Neoptera</taxon>
        <taxon>Endopterygota</taxon>
        <taxon>Coleoptera</taxon>
        <taxon>Polyphaga</taxon>
        <taxon>Cucujiformia</taxon>
        <taxon>Chrysomeloidea</taxon>
        <taxon>Cerambycidae</taxon>
        <taxon>Lamiinae</taxon>
        <taxon>Monochamini</taxon>
        <taxon>Molorchus</taxon>
    </lineage>
</organism>
<keyword evidence="3 7" id="KW-0812">Transmembrane</keyword>
<evidence type="ECO:0000256" key="3">
    <source>
        <dbReference type="ARBA" id="ARBA00022692"/>
    </source>
</evidence>
<keyword evidence="5 7" id="KW-0472">Membrane</keyword>
<dbReference type="Proteomes" id="UP001162164">
    <property type="component" value="Unassembled WGS sequence"/>
</dbReference>
<protein>
    <recommendedName>
        <fullName evidence="10">MFS-type transporter SLC18B1</fullName>
    </recommendedName>
</protein>
<keyword evidence="9" id="KW-1185">Reference proteome</keyword>
<dbReference type="InterPro" id="IPR011701">
    <property type="entry name" value="MFS"/>
</dbReference>
<gene>
    <name evidence="8" type="ORF">NQ317_008885</name>
</gene>
<feature type="transmembrane region" description="Helical" evidence="7">
    <location>
        <begin position="183"/>
        <end position="202"/>
    </location>
</feature>
<evidence type="ECO:0000256" key="5">
    <source>
        <dbReference type="ARBA" id="ARBA00023136"/>
    </source>
</evidence>
<feature type="region of interest" description="Disordered" evidence="6">
    <location>
        <begin position="1"/>
        <end position="31"/>
    </location>
</feature>
<dbReference type="Gene3D" id="1.20.1250.20">
    <property type="entry name" value="MFS general substrate transporter like domains"/>
    <property type="match status" value="1"/>
</dbReference>
<feature type="transmembrane region" description="Helical" evidence="7">
    <location>
        <begin position="222"/>
        <end position="242"/>
    </location>
</feature>
<feature type="transmembrane region" description="Helical" evidence="7">
    <location>
        <begin position="287"/>
        <end position="306"/>
    </location>
</feature>
<dbReference type="SUPFAM" id="SSF103473">
    <property type="entry name" value="MFS general substrate transporter"/>
    <property type="match status" value="1"/>
</dbReference>
<evidence type="ECO:0000313" key="8">
    <source>
        <dbReference type="EMBL" id="KAJ8978906.1"/>
    </source>
</evidence>
<feature type="transmembrane region" description="Helical" evidence="7">
    <location>
        <begin position="40"/>
        <end position="63"/>
    </location>
</feature>
<evidence type="ECO:0000256" key="7">
    <source>
        <dbReference type="SAM" id="Phobius"/>
    </source>
</evidence>
<dbReference type="EMBL" id="JAPWTJ010000392">
    <property type="protein sequence ID" value="KAJ8978906.1"/>
    <property type="molecule type" value="Genomic_DNA"/>
</dbReference>
<feature type="transmembrane region" description="Helical" evidence="7">
    <location>
        <begin position="262"/>
        <end position="281"/>
    </location>
</feature>
<accession>A0ABQ9JL30</accession>
<evidence type="ECO:0000313" key="9">
    <source>
        <dbReference type="Proteomes" id="UP001162164"/>
    </source>
</evidence>
<dbReference type="Pfam" id="PF07690">
    <property type="entry name" value="MFS_1"/>
    <property type="match status" value="1"/>
</dbReference>
<dbReference type="InterPro" id="IPR050930">
    <property type="entry name" value="MFS_Vesicular_Transporter"/>
</dbReference>
<feature type="transmembrane region" description="Helical" evidence="7">
    <location>
        <begin position="75"/>
        <end position="99"/>
    </location>
</feature>
<reference evidence="8" key="1">
    <citation type="journal article" date="2023" name="Insect Mol. Biol.">
        <title>Genome sequencing provides insights into the evolution of gene families encoding plant cell wall-degrading enzymes in longhorned beetles.</title>
        <authorList>
            <person name="Shin N.R."/>
            <person name="Okamura Y."/>
            <person name="Kirsch R."/>
            <person name="Pauchet Y."/>
        </authorList>
    </citation>
    <scope>NUCLEOTIDE SEQUENCE</scope>
    <source>
        <strain evidence="8">MMC_N1</strain>
    </source>
</reference>
<feature type="compositionally biased region" description="Acidic residues" evidence="6">
    <location>
        <begin position="8"/>
        <end position="17"/>
    </location>
</feature>
<name>A0ABQ9JL30_9CUCU</name>
<proteinExistence type="predicted"/>
<evidence type="ECO:0000256" key="1">
    <source>
        <dbReference type="ARBA" id="ARBA00004141"/>
    </source>
</evidence>
<comment type="subcellular location">
    <subcellularLocation>
        <location evidence="1">Membrane</location>
        <topology evidence="1">Multi-pass membrane protein</topology>
    </subcellularLocation>
</comment>
<keyword evidence="4 7" id="KW-1133">Transmembrane helix</keyword>
<dbReference type="PANTHER" id="PTHR23506">
    <property type="entry name" value="GH10249P"/>
    <property type="match status" value="1"/>
</dbReference>
<sequence length="368" mass="40026">MDVFKIEEADDDEDDTNLVESSQQQEGKRERGKFTVRQKIALMMLGAADFMSFCSMSIMAPFYPKEAANKGMTESMAGFVFGYYALVVFLSSPIFGKLLPKLGTLHRINNYHTFTALSFVIRGVGALGASAYSTAAYVLIINIFPDHAGTVRGLLETFVGLGMSAGPGIGGILFAIGGFGLPFYVVGLILIVIAPMNIYMLPPADKCEVGTKSGSLTNLLKLPPVIMTCFIMIVVAMTWGFLDPTLEPHLRKFQLSPGNIGLIFLLLSATYGFCCPAWGWLSDRLDSYWWLMTSGLFCNSVVLLILGPSPILYFLEEENGFPENLGTHSVIAGLWSSAHSLGEVLGPILGGYLMEKFDFAITTTTFSA</sequence>
<dbReference type="PANTHER" id="PTHR23506:SF28">
    <property type="entry name" value="MFS-TYPE TRANSPORTER SLC18B1-LIKE PROTEIN"/>
    <property type="match status" value="1"/>
</dbReference>
<evidence type="ECO:0008006" key="10">
    <source>
        <dbReference type="Google" id="ProtNLM"/>
    </source>
</evidence>
<evidence type="ECO:0000256" key="4">
    <source>
        <dbReference type="ARBA" id="ARBA00022989"/>
    </source>
</evidence>
<comment type="caution">
    <text evidence="8">The sequence shown here is derived from an EMBL/GenBank/DDBJ whole genome shotgun (WGS) entry which is preliminary data.</text>
</comment>
<dbReference type="InterPro" id="IPR036259">
    <property type="entry name" value="MFS_trans_sf"/>
</dbReference>
<evidence type="ECO:0000256" key="6">
    <source>
        <dbReference type="SAM" id="MobiDB-lite"/>
    </source>
</evidence>
<feature type="transmembrane region" description="Helical" evidence="7">
    <location>
        <begin position="119"/>
        <end position="145"/>
    </location>
</feature>
<evidence type="ECO:0000256" key="2">
    <source>
        <dbReference type="ARBA" id="ARBA00022448"/>
    </source>
</evidence>